<feature type="compositionally biased region" description="Low complexity" evidence="8">
    <location>
        <begin position="26"/>
        <end position="40"/>
    </location>
</feature>
<dbReference type="SMART" id="SM00504">
    <property type="entry name" value="Ubox"/>
    <property type="match status" value="1"/>
</dbReference>
<dbReference type="InterPro" id="IPR045210">
    <property type="entry name" value="RING-Ubox_PUB"/>
</dbReference>
<dbReference type="AlphaFoldDB" id="F2DK76"/>
<dbReference type="InterPro" id="IPR003613">
    <property type="entry name" value="Ubox_domain"/>
</dbReference>
<dbReference type="PROSITE" id="PS51698">
    <property type="entry name" value="U_BOX"/>
    <property type="match status" value="1"/>
</dbReference>
<dbReference type="InterPro" id="IPR013083">
    <property type="entry name" value="Znf_RING/FYVE/PHD"/>
</dbReference>
<protein>
    <recommendedName>
        <fullName evidence="3">RING-type E3 ubiquitin transferase</fullName>
        <ecNumber evidence="3">2.3.2.27</ecNumber>
    </recommendedName>
</protein>
<keyword evidence="4" id="KW-0808">Transferase</keyword>
<dbReference type="GO" id="GO:0016567">
    <property type="term" value="P:protein ubiquitination"/>
    <property type="evidence" value="ECO:0007669"/>
    <property type="project" value="UniProtKB-UniPathway"/>
</dbReference>
<dbReference type="Pfam" id="PF04564">
    <property type="entry name" value="U-box"/>
    <property type="match status" value="1"/>
</dbReference>
<dbReference type="PANTHER" id="PTHR23315">
    <property type="entry name" value="U BOX DOMAIN-CONTAINING"/>
    <property type="match status" value="1"/>
</dbReference>
<feature type="domain" description="U-box" evidence="9">
    <location>
        <begin position="321"/>
        <end position="395"/>
    </location>
</feature>
<evidence type="ECO:0000313" key="10">
    <source>
        <dbReference type="EMBL" id="BAJ95497.1"/>
    </source>
</evidence>
<dbReference type="InterPro" id="IPR058678">
    <property type="entry name" value="ARM_PUB"/>
</dbReference>
<keyword evidence="5" id="KW-0677">Repeat</keyword>
<dbReference type="PROSITE" id="PS50176">
    <property type="entry name" value="ARM_REPEAT"/>
    <property type="match status" value="1"/>
</dbReference>
<keyword evidence="6" id="KW-0833">Ubl conjugation pathway</keyword>
<organism evidence="10">
    <name type="scientific">Hordeum vulgare subsp. vulgare</name>
    <name type="common">Domesticated barley</name>
    <dbReference type="NCBI Taxonomy" id="112509"/>
    <lineage>
        <taxon>Eukaryota</taxon>
        <taxon>Viridiplantae</taxon>
        <taxon>Streptophyta</taxon>
        <taxon>Embryophyta</taxon>
        <taxon>Tracheophyta</taxon>
        <taxon>Spermatophyta</taxon>
        <taxon>Magnoliopsida</taxon>
        <taxon>Liliopsida</taxon>
        <taxon>Poales</taxon>
        <taxon>Poaceae</taxon>
        <taxon>BOP clade</taxon>
        <taxon>Pooideae</taxon>
        <taxon>Triticodae</taxon>
        <taxon>Triticeae</taxon>
        <taxon>Hordeinae</taxon>
        <taxon>Hordeum</taxon>
    </lineage>
</organism>
<dbReference type="SUPFAM" id="SSF48371">
    <property type="entry name" value="ARM repeat"/>
    <property type="match status" value="1"/>
</dbReference>
<dbReference type="GO" id="GO:0061630">
    <property type="term" value="F:ubiquitin protein ligase activity"/>
    <property type="evidence" value="ECO:0007669"/>
    <property type="project" value="UniProtKB-EC"/>
</dbReference>
<dbReference type="FunFam" id="3.30.40.10:FF:000442">
    <property type="entry name" value="RING-type E3 ubiquitin transferase"/>
    <property type="match status" value="1"/>
</dbReference>
<feature type="non-terminal residue" evidence="10">
    <location>
        <position position="1"/>
    </location>
</feature>
<reference evidence="10" key="1">
    <citation type="journal article" date="2011" name="Plant Physiol.">
        <title>Comprehensive sequence analysis of 24,783 barley full-length cDNAs derived from 12 clone libraries.</title>
        <authorList>
            <person name="Matsumoto T."/>
            <person name="Tanaka T."/>
            <person name="Sakai H."/>
            <person name="Amano N."/>
            <person name="Kanamori H."/>
            <person name="Kurita K."/>
            <person name="Kikuta A."/>
            <person name="Kamiya K."/>
            <person name="Yamamoto M."/>
            <person name="Ikawa H."/>
            <person name="Fujii N."/>
            <person name="Hori K."/>
            <person name="Itoh T."/>
            <person name="Sato K."/>
        </authorList>
    </citation>
    <scope>NUCLEOTIDE SEQUENCE</scope>
    <source>
        <tissue evidence="10">Shoot and root</tissue>
    </source>
</reference>
<dbReference type="UniPathway" id="UPA00143"/>
<evidence type="ECO:0000259" key="9">
    <source>
        <dbReference type="PROSITE" id="PS51698"/>
    </source>
</evidence>
<dbReference type="InterPro" id="IPR016024">
    <property type="entry name" value="ARM-type_fold"/>
</dbReference>
<proteinExistence type="evidence at transcript level"/>
<accession>F2DK76</accession>
<comment type="pathway">
    <text evidence="2">Protein modification; protein ubiquitination.</text>
</comment>
<dbReference type="EC" id="2.3.2.27" evidence="3"/>
<evidence type="ECO:0000256" key="8">
    <source>
        <dbReference type="SAM" id="MobiDB-lite"/>
    </source>
</evidence>
<evidence type="ECO:0000256" key="5">
    <source>
        <dbReference type="ARBA" id="ARBA00022737"/>
    </source>
</evidence>
<sequence length="739" mass="78816">GIQEFTAHLSTSLELTPFYAPTSTSLNPSAPLPAASSTMPAPTPPRNQPKRRRLLALPAVCPCEGIAPEPLLASLVSLTADVASRRAGDASAFPVLRRGTRQAVRLAGLLLAFLEEIQDAAATLSHSAVVGLTELHVAMQKMRFLLTDCARRGARLWVLVNAELIASELRLCLGSVAAAMDVLPTCIVGASVESGELGRLVSDQAWRAMVRPDAGDKLAVRSVRSIMDTFKRGVAPEADDVMRVLRRIRVESWFQCSEEIAFLDGELSARFDAGDENSTEVVLINSLMAFLVYCRVVLFDHIDSKQSDATAVRPATCPEWIRPEALQCPITLELMSDPVTVSTGQTYDRASITRWMKAGCRTCPVTGEKLRTVDLVPNASLCGIIERMLLSNGVSLPETSSKQRHGDADSSAATFSPAAAGAARLAVSYIVAQFATGSTEERRKATCEARKLSKHSMFYRALFVEANAVPWLLCLLSCMDASVQDNAVASLLNLSKHPGGRTALVEAGGIGLVVDIVNVGAKAETQQNAVAILFYLSSNAEYAEEIGRFPEAIPTLVRLIKEGAHRGRKNAMVSLYGLLQSPSNHAKAVAAGAVVVLAGLLSSDRDGDVACDTVSLLARIAEQPAGSQAVLARAGLVARLVEFLAASSSRSGKDHCVGLLVMLCRHGGEKVVALLGRMPGLMGSLHSLVADGSPATCKKARSLISMIHRHYELTRPSSPPVPLPVPTPDAGDRYVRLVL</sequence>
<dbReference type="InterPro" id="IPR011989">
    <property type="entry name" value="ARM-like"/>
</dbReference>
<dbReference type="EMBL" id="AK364294">
    <property type="protein sequence ID" value="BAJ95497.1"/>
    <property type="molecule type" value="mRNA"/>
</dbReference>
<dbReference type="PANTHER" id="PTHR23315:SF307">
    <property type="entry name" value="U-BOX DOMAIN-CONTAINING PROTEIN 19"/>
    <property type="match status" value="1"/>
</dbReference>
<evidence type="ECO:0000256" key="7">
    <source>
        <dbReference type="PROSITE-ProRule" id="PRU00259"/>
    </source>
</evidence>
<dbReference type="Gene3D" id="1.25.10.10">
    <property type="entry name" value="Leucine-rich Repeat Variant"/>
    <property type="match status" value="1"/>
</dbReference>
<dbReference type="SMART" id="SM00185">
    <property type="entry name" value="ARM"/>
    <property type="match status" value="3"/>
</dbReference>
<dbReference type="Pfam" id="PF25598">
    <property type="entry name" value="ARM_PUB"/>
    <property type="match status" value="1"/>
</dbReference>
<dbReference type="CDD" id="cd16664">
    <property type="entry name" value="RING-Ubox_PUB"/>
    <property type="match status" value="1"/>
</dbReference>
<feature type="repeat" description="ARM" evidence="7">
    <location>
        <begin position="467"/>
        <end position="509"/>
    </location>
</feature>
<evidence type="ECO:0000256" key="6">
    <source>
        <dbReference type="ARBA" id="ARBA00022786"/>
    </source>
</evidence>
<evidence type="ECO:0000256" key="3">
    <source>
        <dbReference type="ARBA" id="ARBA00012483"/>
    </source>
</evidence>
<name>F2DK76_HORVV</name>
<feature type="region of interest" description="Disordered" evidence="8">
    <location>
        <begin position="26"/>
        <end position="49"/>
    </location>
</feature>
<comment type="catalytic activity">
    <reaction evidence="1">
        <text>S-ubiquitinyl-[E2 ubiquitin-conjugating enzyme]-L-cysteine + [acceptor protein]-L-lysine = [E2 ubiquitin-conjugating enzyme]-L-cysteine + N(6)-ubiquitinyl-[acceptor protein]-L-lysine.</text>
        <dbReference type="EC" id="2.3.2.27"/>
    </reaction>
</comment>
<dbReference type="SUPFAM" id="SSF57850">
    <property type="entry name" value="RING/U-box"/>
    <property type="match status" value="1"/>
</dbReference>
<evidence type="ECO:0000256" key="4">
    <source>
        <dbReference type="ARBA" id="ARBA00022679"/>
    </source>
</evidence>
<dbReference type="GO" id="GO:0010029">
    <property type="term" value="P:regulation of seed germination"/>
    <property type="evidence" value="ECO:0007669"/>
    <property type="project" value="UniProtKB-ARBA"/>
</dbReference>
<dbReference type="FunFam" id="1.25.10.10:FF:000485">
    <property type="entry name" value="RING-type E3 ubiquitin transferase"/>
    <property type="match status" value="1"/>
</dbReference>
<evidence type="ECO:0000256" key="1">
    <source>
        <dbReference type="ARBA" id="ARBA00000900"/>
    </source>
</evidence>
<dbReference type="InterPro" id="IPR000225">
    <property type="entry name" value="Armadillo"/>
</dbReference>
<evidence type="ECO:0000256" key="2">
    <source>
        <dbReference type="ARBA" id="ARBA00004906"/>
    </source>
</evidence>
<dbReference type="Gene3D" id="3.30.40.10">
    <property type="entry name" value="Zinc/RING finger domain, C3HC4 (zinc finger)"/>
    <property type="match status" value="1"/>
</dbReference>